<evidence type="ECO:0000256" key="1">
    <source>
        <dbReference type="SAM" id="Phobius"/>
    </source>
</evidence>
<dbReference type="GeneID" id="28814915"/>
<proteinExistence type="predicted"/>
<evidence type="ECO:0000313" key="2">
    <source>
        <dbReference type="EMBL" id="KUJ14920.1"/>
    </source>
</evidence>
<organism evidence="2 3">
    <name type="scientific">Mollisia scopiformis</name>
    <name type="common">Conifer needle endophyte fungus</name>
    <name type="synonym">Phialocephala scopiformis</name>
    <dbReference type="NCBI Taxonomy" id="149040"/>
    <lineage>
        <taxon>Eukaryota</taxon>
        <taxon>Fungi</taxon>
        <taxon>Dikarya</taxon>
        <taxon>Ascomycota</taxon>
        <taxon>Pezizomycotina</taxon>
        <taxon>Leotiomycetes</taxon>
        <taxon>Helotiales</taxon>
        <taxon>Mollisiaceae</taxon>
        <taxon>Mollisia</taxon>
    </lineage>
</organism>
<dbReference type="AlphaFoldDB" id="A0A194X405"/>
<evidence type="ECO:0000313" key="3">
    <source>
        <dbReference type="Proteomes" id="UP000070700"/>
    </source>
</evidence>
<accession>A0A194X405</accession>
<dbReference type="EMBL" id="KQ947419">
    <property type="protein sequence ID" value="KUJ14920.1"/>
    <property type="molecule type" value="Genomic_DNA"/>
</dbReference>
<name>A0A194X405_MOLSC</name>
<dbReference type="KEGG" id="psco:LY89DRAFT_124910"/>
<sequence length="150" mass="16579">MSKAVRIWSLDITKTFSTVTRPCESKHLQLVTGRTYPFGSAVFVPTFALRFLFPSSNIMLLGEALDKRVDIAYTGSWCNFVLLVCYGSFVALVVIVWIVAHGLHTHLVESGSSELFVHCLENGNGIADAEYGAEMMADVIHPLISQKRSI</sequence>
<dbReference type="Proteomes" id="UP000070700">
    <property type="component" value="Unassembled WGS sequence"/>
</dbReference>
<keyword evidence="1" id="KW-0472">Membrane</keyword>
<gene>
    <name evidence="2" type="ORF">LY89DRAFT_124910</name>
</gene>
<keyword evidence="3" id="KW-1185">Reference proteome</keyword>
<keyword evidence="1" id="KW-1133">Transmembrane helix</keyword>
<feature type="transmembrane region" description="Helical" evidence="1">
    <location>
        <begin position="73"/>
        <end position="100"/>
    </location>
</feature>
<protein>
    <submittedName>
        <fullName evidence="2">Uncharacterized protein</fullName>
    </submittedName>
</protein>
<dbReference type="InParanoid" id="A0A194X405"/>
<keyword evidence="1" id="KW-0812">Transmembrane</keyword>
<dbReference type="RefSeq" id="XP_018069275.1">
    <property type="nucleotide sequence ID" value="XM_018205189.1"/>
</dbReference>
<reference evidence="2 3" key="1">
    <citation type="submission" date="2015-10" db="EMBL/GenBank/DDBJ databases">
        <title>Full genome of DAOMC 229536 Phialocephala scopiformis, a fungal endophyte of spruce producing the potent anti-insectan compound rugulosin.</title>
        <authorList>
            <consortium name="DOE Joint Genome Institute"/>
            <person name="Walker A.K."/>
            <person name="Frasz S.L."/>
            <person name="Seifert K.A."/>
            <person name="Miller J.D."/>
            <person name="Mondo S.J."/>
            <person name="Labutti K."/>
            <person name="Lipzen A."/>
            <person name="Dockter R."/>
            <person name="Kennedy M."/>
            <person name="Grigoriev I.V."/>
            <person name="Spatafora J.W."/>
        </authorList>
    </citation>
    <scope>NUCLEOTIDE SEQUENCE [LARGE SCALE GENOMIC DNA]</scope>
    <source>
        <strain evidence="2 3">CBS 120377</strain>
    </source>
</reference>